<gene>
    <name evidence="3" type="ORF">QBC38DRAFT_478383</name>
</gene>
<name>A0AAN7BPC7_9PEZI</name>
<dbReference type="EMBL" id="MU865334">
    <property type="protein sequence ID" value="KAK4227256.1"/>
    <property type="molecule type" value="Genomic_DNA"/>
</dbReference>
<evidence type="ECO:0000256" key="1">
    <source>
        <dbReference type="SAM" id="MobiDB-lite"/>
    </source>
</evidence>
<dbReference type="AlphaFoldDB" id="A0AAN7BPC7"/>
<protein>
    <recommendedName>
        <fullName evidence="5">Secreted protein</fullName>
    </recommendedName>
</protein>
<evidence type="ECO:0008006" key="5">
    <source>
        <dbReference type="Google" id="ProtNLM"/>
    </source>
</evidence>
<reference evidence="3" key="1">
    <citation type="journal article" date="2023" name="Mol. Phylogenet. Evol.">
        <title>Genome-scale phylogeny and comparative genomics of the fungal order Sordariales.</title>
        <authorList>
            <person name="Hensen N."/>
            <person name="Bonometti L."/>
            <person name="Westerberg I."/>
            <person name="Brannstrom I.O."/>
            <person name="Guillou S."/>
            <person name="Cros-Aarteil S."/>
            <person name="Calhoun S."/>
            <person name="Haridas S."/>
            <person name="Kuo A."/>
            <person name="Mondo S."/>
            <person name="Pangilinan J."/>
            <person name="Riley R."/>
            <person name="LaButti K."/>
            <person name="Andreopoulos B."/>
            <person name="Lipzen A."/>
            <person name="Chen C."/>
            <person name="Yan M."/>
            <person name="Daum C."/>
            <person name="Ng V."/>
            <person name="Clum A."/>
            <person name="Steindorff A."/>
            <person name="Ohm R.A."/>
            <person name="Martin F."/>
            <person name="Silar P."/>
            <person name="Natvig D.O."/>
            <person name="Lalanne C."/>
            <person name="Gautier V."/>
            <person name="Ament-Velasquez S.L."/>
            <person name="Kruys A."/>
            <person name="Hutchinson M.I."/>
            <person name="Powell A.J."/>
            <person name="Barry K."/>
            <person name="Miller A.N."/>
            <person name="Grigoriev I.V."/>
            <person name="Debuchy R."/>
            <person name="Gladieux P."/>
            <person name="Hiltunen Thoren M."/>
            <person name="Johannesson H."/>
        </authorList>
    </citation>
    <scope>NUCLEOTIDE SEQUENCE</scope>
    <source>
        <strain evidence="3">CBS 990.96</strain>
    </source>
</reference>
<accession>A0AAN7BPC7</accession>
<sequence>MCSVFYGQYDIYVCLVCFCHLLGMGSVTGDHPVIQVRLSTVQEGFPNLRLASSDVFLCWSSLGQGKGRGESGNRNLSMSHW</sequence>
<evidence type="ECO:0000313" key="3">
    <source>
        <dbReference type="EMBL" id="KAK4227256.1"/>
    </source>
</evidence>
<feature type="signal peptide" evidence="2">
    <location>
        <begin position="1"/>
        <end position="29"/>
    </location>
</feature>
<proteinExistence type="predicted"/>
<feature type="region of interest" description="Disordered" evidence="1">
    <location>
        <begin position="62"/>
        <end position="81"/>
    </location>
</feature>
<keyword evidence="2" id="KW-0732">Signal</keyword>
<evidence type="ECO:0000313" key="4">
    <source>
        <dbReference type="Proteomes" id="UP001301958"/>
    </source>
</evidence>
<feature type="compositionally biased region" description="Polar residues" evidence="1">
    <location>
        <begin position="72"/>
        <end position="81"/>
    </location>
</feature>
<comment type="caution">
    <text evidence="3">The sequence shown here is derived from an EMBL/GenBank/DDBJ whole genome shotgun (WGS) entry which is preliminary data.</text>
</comment>
<evidence type="ECO:0000256" key="2">
    <source>
        <dbReference type="SAM" id="SignalP"/>
    </source>
</evidence>
<dbReference type="Proteomes" id="UP001301958">
    <property type="component" value="Unassembled WGS sequence"/>
</dbReference>
<feature type="chain" id="PRO_5043033631" description="Secreted protein" evidence="2">
    <location>
        <begin position="30"/>
        <end position="81"/>
    </location>
</feature>
<reference evidence="3" key="2">
    <citation type="submission" date="2023-05" db="EMBL/GenBank/DDBJ databases">
        <authorList>
            <consortium name="Lawrence Berkeley National Laboratory"/>
            <person name="Steindorff A."/>
            <person name="Hensen N."/>
            <person name="Bonometti L."/>
            <person name="Westerberg I."/>
            <person name="Brannstrom I.O."/>
            <person name="Guillou S."/>
            <person name="Cros-Aarteil S."/>
            <person name="Calhoun S."/>
            <person name="Haridas S."/>
            <person name="Kuo A."/>
            <person name="Mondo S."/>
            <person name="Pangilinan J."/>
            <person name="Riley R."/>
            <person name="Labutti K."/>
            <person name="Andreopoulos B."/>
            <person name="Lipzen A."/>
            <person name="Chen C."/>
            <person name="Yanf M."/>
            <person name="Daum C."/>
            <person name="Ng V."/>
            <person name="Clum A."/>
            <person name="Ohm R."/>
            <person name="Martin F."/>
            <person name="Silar P."/>
            <person name="Natvig D."/>
            <person name="Lalanne C."/>
            <person name="Gautier V."/>
            <person name="Ament-Velasquez S.L."/>
            <person name="Kruys A."/>
            <person name="Hutchinson M.I."/>
            <person name="Powell A.J."/>
            <person name="Barry K."/>
            <person name="Miller A.N."/>
            <person name="Grigoriev I.V."/>
            <person name="Debuchy R."/>
            <person name="Gladieux P."/>
            <person name="Thoren M.H."/>
            <person name="Johannesson H."/>
        </authorList>
    </citation>
    <scope>NUCLEOTIDE SEQUENCE</scope>
    <source>
        <strain evidence="3">CBS 990.96</strain>
    </source>
</reference>
<organism evidence="3 4">
    <name type="scientific">Podospora fimiseda</name>
    <dbReference type="NCBI Taxonomy" id="252190"/>
    <lineage>
        <taxon>Eukaryota</taxon>
        <taxon>Fungi</taxon>
        <taxon>Dikarya</taxon>
        <taxon>Ascomycota</taxon>
        <taxon>Pezizomycotina</taxon>
        <taxon>Sordariomycetes</taxon>
        <taxon>Sordariomycetidae</taxon>
        <taxon>Sordariales</taxon>
        <taxon>Podosporaceae</taxon>
        <taxon>Podospora</taxon>
    </lineage>
</organism>
<keyword evidence="4" id="KW-1185">Reference proteome</keyword>